<protein>
    <submittedName>
        <fullName evidence="1">Helix-turn-helix transcriptional regulator</fullName>
    </submittedName>
</protein>
<evidence type="ECO:0000313" key="2">
    <source>
        <dbReference type="Proteomes" id="UP000601099"/>
    </source>
</evidence>
<comment type="caution">
    <text evidence="1">The sequence shown here is derived from an EMBL/GenBank/DDBJ whole genome shotgun (WGS) entry which is preliminary data.</text>
</comment>
<dbReference type="SUPFAM" id="SSF47413">
    <property type="entry name" value="lambda repressor-like DNA-binding domains"/>
    <property type="match status" value="1"/>
</dbReference>
<dbReference type="Proteomes" id="UP000601099">
    <property type="component" value="Unassembled WGS sequence"/>
</dbReference>
<sequence length="174" mass="19148">MRNASALARRTSLVPRLRVWFGLSQAALGYCLGLSREMVSQVERGMRRLPLSAALPQAALTSALHNTPAEPAPEALDPKLLLRRQRLCRHRAGQLAYEQLQLTERVAWARRRLAALPILTAAVGPAPWLSLFEADARAELLRSGSPAQALLRVRQATLEFEAAEIEKLLTTAPS</sequence>
<evidence type="ECO:0000313" key="1">
    <source>
        <dbReference type="EMBL" id="MBG8553932.1"/>
    </source>
</evidence>
<dbReference type="InterPro" id="IPR010982">
    <property type="entry name" value="Lambda_DNA-bd_dom_sf"/>
</dbReference>
<proteinExistence type="predicted"/>
<dbReference type="EMBL" id="JADWYK010000005">
    <property type="protein sequence ID" value="MBG8553932.1"/>
    <property type="molecule type" value="Genomic_DNA"/>
</dbReference>
<organism evidence="1 2">
    <name type="scientific">Hymenobacter guriensis</name>
    <dbReference type="NCBI Taxonomy" id="2793065"/>
    <lineage>
        <taxon>Bacteria</taxon>
        <taxon>Pseudomonadati</taxon>
        <taxon>Bacteroidota</taxon>
        <taxon>Cytophagia</taxon>
        <taxon>Cytophagales</taxon>
        <taxon>Hymenobacteraceae</taxon>
        <taxon>Hymenobacter</taxon>
    </lineage>
</organism>
<dbReference type="CDD" id="cd00093">
    <property type="entry name" value="HTH_XRE"/>
    <property type="match status" value="1"/>
</dbReference>
<accession>A0ABS0L1E1</accession>
<name>A0ABS0L1E1_9BACT</name>
<dbReference type="RefSeq" id="WP_196954955.1">
    <property type="nucleotide sequence ID" value="NZ_JADWYK010000005.1"/>
</dbReference>
<reference evidence="1 2" key="1">
    <citation type="submission" date="2020-11" db="EMBL/GenBank/DDBJ databases">
        <title>Hymenobacter sp.</title>
        <authorList>
            <person name="Kim M.K."/>
        </authorList>
    </citation>
    <scope>NUCLEOTIDE SEQUENCE [LARGE SCALE GENOMIC DNA]</scope>
    <source>
        <strain evidence="1 2">BT594</strain>
    </source>
</reference>
<keyword evidence="2" id="KW-1185">Reference proteome</keyword>
<gene>
    <name evidence="1" type="ORF">I5L79_10260</name>
</gene>
<dbReference type="InterPro" id="IPR001387">
    <property type="entry name" value="Cro/C1-type_HTH"/>
</dbReference>